<dbReference type="PANTHER" id="PTHR24126:SF14">
    <property type="entry name" value="ANK_REP_REGION DOMAIN-CONTAINING PROTEIN"/>
    <property type="match status" value="1"/>
</dbReference>
<evidence type="ECO:0000256" key="2">
    <source>
        <dbReference type="ARBA" id="ARBA00023043"/>
    </source>
</evidence>
<feature type="repeat" description="ANK" evidence="3">
    <location>
        <begin position="148"/>
        <end position="180"/>
    </location>
</feature>
<proteinExistence type="predicted"/>
<dbReference type="PRINTS" id="PR01415">
    <property type="entry name" value="ANKYRIN"/>
</dbReference>
<dbReference type="GeneID" id="117150750"/>
<dbReference type="RefSeq" id="XP_033173675.1">
    <property type="nucleotide sequence ID" value="XM_033317784.1"/>
</dbReference>
<dbReference type="PROSITE" id="PS50297">
    <property type="entry name" value="ANK_REP_REGION"/>
    <property type="match status" value="4"/>
</dbReference>
<keyword evidence="2 3" id="KW-0040">ANK repeat</keyword>
<dbReference type="Proteomes" id="UP000515162">
    <property type="component" value="Chromosome 2L"/>
</dbReference>
<dbReference type="PROSITE" id="PS50088">
    <property type="entry name" value="ANK_REPEAT"/>
    <property type="match status" value="5"/>
</dbReference>
<organism evidence="4 5">
    <name type="scientific">Drosophila mauritiana</name>
    <name type="common">Fruit fly</name>
    <dbReference type="NCBI Taxonomy" id="7226"/>
    <lineage>
        <taxon>Eukaryota</taxon>
        <taxon>Metazoa</taxon>
        <taxon>Ecdysozoa</taxon>
        <taxon>Arthropoda</taxon>
        <taxon>Hexapoda</taxon>
        <taxon>Insecta</taxon>
        <taxon>Pterygota</taxon>
        <taxon>Neoptera</taxon>
        <taxon>Endopterygota</taxon>
        <taxon>Diptera</taxon>
        <taxon>Brachycera</taxon>
        <taxon>Muscomorpha</taxon>
        <taxon>Ephydroidea</taxon>
        <taxon>Drosophilidae</taxon>
        <taxon>Drosophila</taxon>
        <taxon>Sophophora</taxon>
    </lineage>
</organism>
<evidence type="ECO:0000256" key="1">
    <source>
        <dbReference type="ARBA" id="ARBA00022737"/>
    </source>
</evidence>
<feature type="repeat" description="ANK" evidence="3">
    <location>
        <begin position="308"/>
        <end position="340"/>
    </location>
</feature>
<sequence>MLSYDLNERLLTAVQSGDFEQALGCIMQGAQASYVSPTCGRTAVGTAAILGDAELLELLLQSCEEPELNVFHQSNTDSLEIERTPEGMEKLEWVDEFENSAENGAVSGEEDSQLYRYYAKTFETTGEFISSQCCVSCREHDPHLYDAEVATPLHYAACWGHEECVRILLEHNAPVNVVNNDGYAPLHMGAGFAGVTELLIKHGALVNAKTLSDGKTALHVAIESKCVESARLLLQTNININDTDDDGETPLMAAIACSMLDVAEELVKRGARINIQDKQNHTALQYAVRGRHCQMAKLLLERGARRLASQHLLHLAVESDVTELVELLLQYGESLSVRNPNNYTPIMLAIHLGRHEMLEYLLNAAEEQRKLGLYSDGNDEGLVLFAVQQRVWVKEFSRILRVLLAKLPSARKDFYGSCAPTIVCGLIYCQSPLSRAINLNRLEVAEFLIHEGCNLAQICRSHVVNELRSNCTPTRLAFARLLCNAGFQFPHKHRPLRKDWPPARLEFEREMCLFGTQPRSLQTIARLEIRRSILRCLQTRPEVQERYLPTQERSSLGRIVDEFAIPATLKRYLSDFDELQMVRGMEPVDIPVVRCTEFWD</sequence>
<feature type="repeat" description="ANK" evidence="3">
    <location>
        <begin position="279"/>
        <end position="304"/>
    </location>
</feature>
<reference evidence="5" key="1">
    <citation type="submission" date="2025-08" db="UniProtKB">
        <authorList>
            <consortium name="RefSeq"/>
        </authorList>
    </citation>
    <scope>IDENTIFICATION</scope>
    <source>
        <strain evidence="5">Mau12</strain>
        <tissue evidence="5">Whole Body</tissue>
    </source>
</reference>
<feature type="repeat" description="ANK" evidence="3">
    <location>
        <begin position="213"/>
        <end position="245"/>
    </location>
</feature>
<accession>A0A6P8KTF0</accession>
<dbReference type="PANTHER" id="PTHR24126">
    <property type="entry name" value="ANKYRIN REPEAT, PH AND SEC7 DOMAIN CONTAINING PROTEIN SECG-RELATED"/>
    <property type="match status" value="1"/>
</dbReference>
<evidence type="ECO:0000256" key="3">
    <source>
        <dbReference type="PROSITE-ProRule" id="PRU00023"/>
    </source>
</evidence>
<gene>
    <name evidence="5" type="primary">LOC117150750</name>
</gene>
<evidence type="ECO:0000313" key="4">
    <source>
        <dbReference type="Proteomes" id="UP000515162"/>
    </source>
</evidence>
<evidence type="ECO:0000313" key="5">
    <source>
        <dbReference type="RefSeq" id="XP_033173675.1"/>
    </source>
</evidence>
<protein>
    <submittedName>
        <fullName evidence="5">Serine/threonine-protein phosphatase 6 regulatory ankyrin repeat subunit A isoform X1</fullName>
    </submittedName>
</protein>
<keyword evidence="1" id="KW-0677">Repeat</keyword>
<dbReference type="Pfam" id="PF12796">
    <property type="entry name" value="Ank_2"/>
    <property type="match status" value="3"/>
</dbReference>
<dbReference type="InterPro" id="IPR002110">
    <property type="entry name" value="Ankyrin_rpt"/>
</dbReference>
<dbReference type="Gene3D" id="1.25.40.20">
    <property type="entry name" value="Ankyrin repeat-containing domain"/>
    <property type="match status" value="3"/>
</dbReference>
<feature type="repeat" description="ANK" evidence="3">
    <location>
        <begin position="246"/>
        <end position="278"/>
    </location>
</feature>
<name>A0A6P8KTF0_DROMA</name>
<keyword evidence="4" id="KW-1185">Reference proteome</keyword>
<dbReference type="InterPro" id="IPR036770">
    <property type="entry name" value="Ankyrin_rpt-contain_sf"/>
</dbReference>
<dbReference type="SMART" id="SM00248">
    <property type="entry name" value="ANK"/>
    <property type="match status" value="9"/>
</dbReference>
<dbReference type="SUPFAM" id="SSF48403">
    <property type="entry name" value="Ankyrin repeat"/>
    <property type="match status" value="1"/>
</dbReference>
<dbReference type="AlphaFoldDB" id="A0A6P8KTF0"/>